<dbReference type="HAMAP" id="MF_00094">
    <property type="entry name" value="Rel_fac_2"/>
    <property type="match status" value="1"/>
</dbReference>
<evidence type="ECO:0000313" key="9">
    <source>
        <dbReference type="EMBL" id="CDR31179.1"/>
    </source>
</evidence>
<dbReference type="InterPro" id="IPR000352">
    <property type="entry name" value="Pep_chain_release_fac_I"/>
</dbReference>
<keyword evidence="10" id="KW-1185">Reference proteome</keyword>
<comment type="similarity">
    <text evidence="2 5">Belongs to the prokaryotic/mitochondrial release factor family.</text>
</comment>
<feature type="domain" description="Peptide chain release factor" evidence="8">
    <location>
        <begin position="84"/>
        <end position="192"/>
    </location>
</feature>
<keyword evidence="3 5" id="KW-0488">Methylation</keyword>
<dbReference type="Proteomes" id="UP000032434">
    <property type="component" value="Chromosome 1"/>
</dbReference>
<evidence type="ECO:0000259" key="8">
    <source>
        <dbReference type="SMART" id="SM00937"/>
    </source>
</evidence>
<organism evidence="9 10">
    <name type="scientific">Acholeplasma oculi</name>
    <dbReference type="NCBI Taxonomy" id="35623"/>
    <lineage>
        <taxon>Bacteria</taxon>
        <taxon>Bacillati</taxon>
        <taxon>Mycoplasmatota</taxon>
        <taxon>Mollicutes</taxon>
        <taxon>Acholeplasmatales</taxon>
        <taxon>Acholeplasmataceae</taxon>
        <taxon>Acholeplasma</taxon>
    </lineage>
</organism>
<accession>A0A061ACP0</accession>
<dbReference type="InParanoid" id="A0A061ACP0"/>
<dbReference type="GO" id="GO:0005737">
    <property type="term" value="C:cytoplasm"/>
    <property type="evidence" value="ECO:0007669"/>
    <property type="project" value="UniProtKB-SubCell"/>
</dbReference>
<gene>
    <name evidence="5 9" type="primary">prfB</name>
    <name evidence="9" type="ORF">Aocu_11060</name>
</gene>
<dbReference type="AlphaFoldDB" id="A0A061ACP0"/>
<dbReference type="KEGG" id="aoc:Aocu_11060"/>
<protein>
    <recommendedName>
        <fullName evidence="5 6">Peptide chain release factor 2</fullName>
        <shortName evidence="5">RF-2</shortName>
    </recommendedName>
</protein>
<dbReference type="SUPFAM" id="SSF75620">
    <property type="entry name" value="Release factor"/>
    <property type="match status" value="1"/>
</dbReference>
<dbReference type="FunCoup" id="A0A061ACP0">
    <property type="interactions" value="265"/>
</dbReference>
<evidence type="ECO:0000256" key="3">
    <source>
        <dbReference type="ARBA" id="ARBA00022481"/>
    </source>
</evidence>
<name>A0A061ACP0_9MOLU</name>
<proteinExistence type="inferred from homology"/>
<dbReference type="EMBL" id="LK028559">
    <property type="protein sequence ID" value="CDR31179.1"/>
    <property type="molecule type" value="Genomic_DNA"/>
</dbReference>
<dbReference type="PATRIC" id="fig|35623.3.peg.1106"/>
<dbReference type="InterPro" id="IPR005139">
    <property type="entry name" value="PCRF"/>
</dbReference>
<dbReference type="SMART" id="SM00937">
    <property type="entry name" value="PCRF"/>
    <property type="match status" value="1"/>
</dbReference>
<evidence type="ECO:0000256" key="2">
    <source>
        <dbReference type="ARBA" id="ARBA00010835"/>
    </source>
</evidence>
<dbReference type="STRING" id="35623.Aocu_11060"/>
<keyword evidence="7" id="KW-0175">Coiled coil</keyword>
<dbReference type="Gene3D" id="3.30.70.1660">
    <property type="match status" value="1"/>
</dbReference>
<evidence type="ECO:0000256" key="4">
    <source>
        <dbReference type="ARBA" id="ARBA00022917"/>
    </source>
</evidence>
<evidence type="ECO:0000313" key="10">
    <source>
        <dbReference type="Proteomes" id="UP000032434"/>
    </source>
</evidence>
<dbReference type="GO" id="GO:0016149">
    <property type="term" value="F:translation release factor activity, codon specific"/>
    <property type="evidence" value="ECO:0007669"/>
    <property type="project" value="UniProtKB-UniRule"/>
</dbReference>
<dbReference type="Pfam" id="PF03462">
    <property type="entry name" value="PCRF"/>
    <property type="match status" value="1"/>
</dbReference>
<dbReference type="InterPro" id="IPR045853">
    <property type="entry name" value="Pep_chain_release_fac_I_sf"/>
</dbReference>
<evidence type="ECO:0000256" key="1">
    <source>
        <dbReference type="ARBA" id="ARBA00002613"/>
    </source>
</evidence>
<feature type="coiled-coil region" evidence="7">
    <location>
        <begin position="271"/>
        <end position="310"/>
    </location>
</feature>
<dbReference type="HOGENOM" id="CLU_036856_6_0_14"/>
<keyword evidence="5" id="KW-0963">Cytoplasm</keyword>
<dbReference type="OrthoDB" id="9806673at2"/>
<dbReference type="Pfam" id="PF00472">
    <property type="entry name" value="RF-1"/>
    <property type="match status" value="1"/>
</dbReference>
<dbReference type="FunFam" id="3.30.160.20:FF:000004">
    <property type="entry name" value="Peptide chain release factor 1"/>
    <property type="match status" value="1"/>
</dbReference>
<evidence type="ECO:0000256" key="7">
    <source>
        <dbReference type="SAM" id="Coils"/>
    </source>
</evidence>
<sequence length="365" mass="42127">MEKYEVNKTLESFGVTIQDLEKALNIEELSKRLLEIEKIMENPNFWNDTNQAKKLSLESNQLREKKHTIEKIRSQYEDTLIWLEDAKEGTDTWEILEEEIKDLDKKISEFEIEVLLNEPYDHHNVILELHPGAGGTESMDWCGILMRMYQRFAQLRGFKVEILNYLAGEEAGVKSVTMRISGDYAYGYLKSERGVHRLVRISPFDSNKRRHTSFVSCDVAPEFSDDIDIVIKDEDIRLDTFQSSGAGGQSVNTTYSAVRITHIPTNIVISMQNERSQIKNKEAAMNILKSKLIQRELEEKQAQMAQLKGEKADIGWGSQIRSYVFQPYQMVKDHRTNYEVGNIQSVMDGDLDGFINAYLKSKKHD</sequence>
<dbReference type="Gene3D" id="1.20.58.410">
    <property type="entry name" value="Release factor"/>
    <property type="match status" value="1"/>
</dbReference>
<dbReference type="PANTHER" id="PTHR43116">
    <property type="entry name" value="PEPTIDE CHAIN RELEASE FACTOR 2"/>
    <property type="match status" value="1"/>
</dbReference>
<comment type="function">
    <text evidence="1 5">Peptide chain release factor 2 directs the termination of translation in response to the peptide chain termination codons UGA and UAA.</text>
</comment>
<feature type="modified residue" description="N5-methylglutamine" evidence="5">
    <location>
        <position position="249"/>
    </location>
</feature>
<evidence type="ECO:0000256" key="6">
    <source>
        <dbReference type="NCBIfam" id="TIGR00020"/>
    </source>
</evidence>
<dbReference type="Gene3D" id="3.30.160.20">
    <property type="match status" value="1"/>
</dbReference>
<keyword evidence="4 5" id="KW-0648">Protein biosynthesis</keyword>
<comment type="subcellular location">
    <subcellularLocation>
        <location evidence="5">Cytoplasm</location>
    </subcellularLocation>
</comment>
<comment type="PTM">
    <text evidence="5">Methylated by PrmC. Methylation increases the termination efficiency of RF2.</text>
</comment>
<dbReference type="PANTHER" id="PTHR43116:SF3">
    <property type="entry name" value="CLASS I PEPTIDE CHAIN RELEASE FACTOR"/>
    <property type="match status" value="1"/>
</dbReference>
<dbReference type="InterPro" id="IPR004374">
    <property type="entry name" value="PrfB"/>
</dbReference>
<evidence type="ECO:0000256" key="5">
    <source>
        <dbReference type="HAMAP-Rule" id="MF_00094"/>
    </source>
</evidence>
<reference evidence="10" key="1">
    <citation type="submission" date="2014-05" db="EMBL/GenBank/DDBJ databases">
        <authorList>
            <person name="Kube M."/>
        </authorList>
    </citation>
    <scope>NUCLEOTIDE SEQUENCE [LARGE SCALE GENOMIC DNA]</scope>
</reference>
<dbReference type="RefSeq" id="WP_045749625.1">
    <property type="nucleotide sequence ID" value="NZ_FUZK01000001.1"/>
</dbReference>
<dbReference type="NCBIfam" id="TIGR00020">
    <property type="entry name" value="prfB"/>
    <property type="match status" value="1"/>
</dbReference>